<sequence>MRLHRAMMNCGAVINAGKHAVRLGHRLVHISAALLNRQNQVAVLQIPVVVDNGRRLVQRAFRVIVNRQVLILNFDEF</sequence>
<gene>
    <name evidence="1" type="ORF">SDC9_143289</name>
</gene>
<comment type="caution">
    <text evidence="1">The sequence shown here is derived from an EMBL/GenBank/DDBJ whole genome shotgun (WGS) entry which is preliminary data.</text>
</comment>
<accession>A0A645E6E8</accession>
<evidence type="ECO:0000313" key="1">
    <source>
        <dbReference type="EMBL" id="MPM96132.1"/>
    </source>
</evidence>
<name>A0A645E6E8_9ZZZZ</name>
<proteinExistence type="predicted"/>
<reference evidence="1" key="1">
    <citation type="submission" date="2019-08" db="EMBL/GenBank/DDBJ databases">
        <authorList>
            <person name="Kucharzyk K."/>
            <person name="Murdoch R.W."/>
            <person name="Higgins S."/>
            <person name="Loffler F."/>
        </authorList>
    </citation>
    <scope>NUCLEOTIDE SEQUENCE</scope>
</reference>
<dbReference type="EMBL" id="VSSQ01042537">
    <property type="protein sequence ID" value="MPM96132.1"/>
    <property type="molecule type" value="Genomic_DNA"/>
</dbReference>
<organism evidence="1">
    <name type="scientific">bioreactor metagenome</name>
    <dbReference type="NCBI Taxonomy" id="1076179"/>
    <lineage>
        <taxon>unclassified sequences</taxon>
        <taxon>metagenomes</taxon>
        <taxon>ecological metagenomes</taxon>
    </lineage>
</organism>
<protein>
    <submittedName>
        <fullName evidence="1">Uncharacterized protein</fullName>
    </submittedName>
</protein>
<dbReference type="AlphaFoldDB" id="A0A645E6E8"/>